<evidence type="ECO:0000256" key="14">
    <source>
        <dbReference type="ARBA" id="ARBA00042883"/>
    </source>
</evidence>
<evidence type="ECO:0000256" key="2">
    <source>
        <dbReference type="ARBA" id="ARBA00022552"/>
    </source>
</evidence>
<evidence type="ECO:0000259" key="16">
    <source>
        <dbReference type="Pfam" id="PF00849"/>
    </source>
</evidence>
<evidence type="ECO:0000313" key="18">
    <source>
        <dbReference type="Proteomes" id="UP000262878"/>
    </source>
</evidence>
<evidence type="ECO:0000256" key="6">
    <source>
        <dbReference type="ARBA" id="ARBA00036916"/>
    </source>
</evidence>
<comment type="caution">
    <text evidence="17">The sequence shown here is derived from an EMBL/GenBank/DDBJ whole genome shotgun (WGS) entry which is preliminary data.</text>
</comment>
<dbReference type="PROSITE" id="PS01129">
    <property type="entry name" value="PSI_RLU"/>
    <property type="match status" value="1"/>
</dbReference>
<evidence type="ECO:0000256" key="7">
    <source>
        <dbReference type="ARBA" id="ARBA00037305"/>
    </source>
</evidence>
<dbReference type="InterPro" id="IPR020103">
    <property type="entry name" value="PsdUridine_synth_cat_dom_sf"/>
</dbReference>
<dbReference type="Proteomes" id="UP000262878">
    <property type="component" value="Unassembled WGS sequence"/>
</dbReference>
<comment type="catalytic activity">
    <reaction evidence="5">
        <text>uridine(32) in tRNA = pseudouridine(32) in tRNA</text>
        <dbReference type="Rhea" id="RHEA:42544"/>
        <dbReference type="Rhea" id="RHEA-COMP:10107"/>
        <dbReference type="Rhea" id="RHEA-COMP:10108"/>
        <dbReference type="ChEBI" id="CHEBI:65314"/>
        <dbReference type="ChEBI" id="CHEBI:65315"/>
        <dbReference type="EC" id="5.4.99.28"/>
    </reaction>
</comment>
<accession>A0A348WRC5</accession>
<evidence type="ECO:0000256" key="13">
    <source>
        <dbReference type="ARBA" id="ARBA00042844"/>
    </source>
</evidence>
<evidence type="ECO:0000256" key="8">
    <source>
        <dbReference type="ARBA" id="ARBA00038944"/>
    </source>
</evidence>
<evidence type="ECO:0000256" key="3">
    <source>
        <dbReference type="ARBA" id="ARBA00022694"/>
    </source>
</evidence>
<organism evidence="17 18">
    <name type="scientific">Idiomarina baltica</name>
    <dbReference type="NCBI Taxonomy" id="190892"/>
    <lineage>
        <taxon>Bacteria</taxon>
        <taxon>Pseudomonadati</taxon>
        <taxon>Pseudomonadota</taxon>
        <taxon>Gammaproteobacteria</taxon>
        <taxon>Alteromonadales</taxon>
        <taxon>Idiomarinaceae</taxon>
        <taxon>Idiomarina</taxon>
    </lineage>
</organism>
<dbReference type="EC" id="5.4.99.28" evidence="8"/>
<evidence type="ECO:0000256" key="9">
    <source>
        <dbReference type="ARBA" id="ARBA00038945"/>
    </source>
</evidence>
<evidence type="ECO:0000256" key="10">
    <source>
        <dbReference type="ARBA" id="ARBA00039988"/>
    </source>
</evidence>
<evidence type="ECO:0000256" key="12">
    <source>
        <dbReference type="ARBA" id="ARBA00042372"/>
    </source>
</evidence>
<evidence type="ECO:0000256" key="1">
    <source>
        <dbReference type="ARBA" id="ARBA00010876"/>
    </source>
</evidence>
<dbReference type="PANTHER" id="PTHR21600">
    <property type="entry name" value="MITOCHONDRIAL RNA PSEUDOURIDINE SYNTHASE"/>
    <property type="match status" value="1"/>
</dbReference>
<dbReference type="GO" id="GO:0160142">
    <property type="term" value="F:23S rRNA pseudouridine(746) synthase activity"/>
    <property type="evidence" value="ECO:0007669"/>
    <property type="project" value="UniProtKB-EC"/>
</dbReference>
<evidence type="ECO:0000256" key="4">
    <source>
        <dbReference type="ARBA" id="ARBA00023235"/>
    </source>
</evidence>
<dbReference type="SUPFAM" id="SSF55120">
    <property type="entry name" value="Pseudouridine synthase"/>
    <property type="match status" value="1"/>
</dbReference>
<dbReference type="AlphaFoldDB" id="A0A348WRC5"/>
<reference evidence="17 18" key="1">
    <citation type="journal article" date="2018" name="Nat. Biotechnol.">
        <title>A standardized bacterial taxonomy based on genome phylogeny substantially revises the tree of life.</title>
        <authorList>
            <person name="Parks D.H."/>
            <person name="Chuvochina M."/>
            <person name="Waite D.W."/>
            <person name="Rinke C."/>
            <person name="Skarshewski A."/>
            <person name="Chaumeil P.A."/>
            <person name="Hugenholtz P."/>
        </authorList>
    </citation>
    <scope>NUCLEOTIDE SEQUENCE [LARGE SCALE GENOMIC DNA]</scope>
    <source>
        <strain evidence="17">UBA9360</strain>
    </source>
</reference>
<keyword evidence="2" id="KW-0698">rRNA processing</keyword>
<protein>
    <recommendedName>
        <fullName evidence="10">Dual-specificity RNA pseudouridine synthase RluA</fullName>
        <ecNumber evidence="8">5.4.99.28</ecNumber>
        <ecNumber evidence="9">5.4.99.29</ecNumber>
    </recommendedName>
    <alternativeName>
        <fullName evidence="11">23S rRNA pseudouridine(746) synthase</fullName>
    </alternativeName>
    <alternativeName>
        <fullName evidence="14">Ribosomal large subunit pseudouridine synthase A</fullName>
    </alternativeName>
    <alternativeName>
        <fullName evidence="13">rRNA pseudouridylate synthase A</fullName>
    </alternativeName>
    <alternativeName>
        <fullName evidence="15">rRNA-uridine isomerase A</fullName>
    </alternativeName>
    <alternativeName>
        <fullName evidence="12">tRNA pseudouridine(32) synthase</fullName>
    </alternativeName>
</protein>
<gene>
    <name evidence="17" type="ORF">DCR58_09950</name>
</gene>
<dbReference type="Gene3D" id="3.30.2350.10">
    <property type="entry name" value="Pseudouridine synthase"/>
    <property type="match status" value="1"/>
</dbReference>
<dbReference type="EMBL" id="DMUP01000244">
    <property type="protein sequence ID" value="HAR57087.1"/>
    <property type="molecule type" value="Genomic_DNA"/>
</dbReference>
<sequence length="218" mass="24657">MALLHYQPPTNPYLKIIHRDNALVVVDKPAGLLSVPGKLLEHRDSVYTRLARIFPDIKLVHRLDMATSGVMVFALGKAAQSHLSRQFQQRTPKKTYLAKVWGALPADNGCIDLPLSCDWPNRPKQQVDFFNGKPSQTFYRVLKRQAQGCTVKLSPYTGRSHQLRVHMLALNCPILGDKFYAHSAAFEAAERLLLHAFELRITHPQTEQTLTFTSPCPF</sequence>
<evidence type="ECO:0000313" key="17">
    <source>
        <dbReference type="EMBL" id="HAR57087.1"/>
    </source>
</evidence>
<dbReference type="PANTHER" id="PTHR21600:SF91">
    <property type="entry name" value="DUAL-SPECIFICITY RNA PSEUDOURIDINE SYNTHASE RLUA"/>
    <property type="match status" value="1"/>
</dbReference>
<dbReference type="InterPro" id="IPR006145">
    <property type="entry name" value="PsdUridine_synth_RsuA/RluA"/>
</dbReference>
<dbReference type="InterPro" id="IPR050188">
    <property type="entry name" value="RluA_PseudoU_synthase"/>
</dbReference>
<comment type="catalytic activity">
    <reaction evidence="6">
        <text>uridine(746) in 23S rRNA = pseudouridine(746) in 23S rRNA</text>
        <dbReference type="Rhea" id="RHEA:42548"/>
        <dbReference type="Rhea" id="RHEA-COMP:10109"/>
        <dbReference type="Rhea" id="RHEA-COMP:10110"/>
        <dbReference type="ChEBI" id="CHEBI:65314"/>
        <dbReference type="ChEBI" id="CHEBI:65315"/>
        <dbReference type="EC" id="5.4.99.29"/>
    </reaction>
</comment>
<dbReference type="STRING" id="314276.OS145_07846"/>
<dbReference type="GO" id="GO:0160151">
    <property type="term" value="F:tRNA pseudouridine(32) synthase activity"/>
    <property type="evidence" value="ECO:0007669"/>
    <property type="project" value="UniProtKB-EC"/>
</dbReference>
<evidence type="ECO:0000256" key="15">
    <source>
        <dbReference type="ARBA" id="ARBA00043143"/>
    </source>
</evidence>
<evidence type="ECO:0000256" key="11">
    <source>
        <dbReference type="ARBA" id="ARBA00041266"/>
    </source>
</evidence>
<dbReference type="EC" id="5.4.99.29" evidence="9"/>
<comment type="function">
    <text evidence="7">Dual specificity enzyme that catalyzes the synthesis of pseudouridine from uracil-746 in 23S ribosomal RNA and from uracil-32 in the anticodon stem and loop of transfer RNAs.</text>
</comment>
<keyword evidence="4" id="KW-0413">Isomerase</keyword>
<comment type="similarity">
    <text evidence="1">Belongs to the pseudouridine synthase RluA family.</text>
</comment>
<dbReference type="GO" id="GO:0003723">
    <property type="term" value="F:RNA binding"/>
    <property type="evidence" value="ECO:0007669"/>
    <property type="project" value="InterPro"/>
</dbReference>
<feature type="domain" description="Pseudouridine synthase RsuA/RluA-like" evidence="16">
    <location>
        <begin position="23"/>
        <end position="168"/>
    </location>
</feature>
<dbReference type="CDD" id="cd02869">
    <property type="entry name" value="PseudoU_synth_RluA_like"/>
    <property type="match status" value="1"/>
</dbReference>
<dbReference type="GO" id="GO:0008033">
    <property type="term" value="P:tRNA processing"/>
    <property type="evidence" value="ECO:0007669"/>
    <property type="project" value="UniProtKB-KW"/>
</dbReference>
<dbReference type="GO" id="GO:0000455">
    <property type="term" value="P:enzyme-directed rRNA pseudouridine synthesis"/>
    <property type="evidence" value="ECO:0007669"/>
    <property type="project" value="TreeGrafter"/>
</dbReference>
<dbReference type="Pfam" id="PF00849">
    <property type="entry name" value="PseudoU_synth_2"/>
    <property type="match status" value="1"/>
</dbReference>
<name>A0A348WRC5_9GAMM</name>
<proteinExistence type="inferred from homology"/>
<dbReference type="InterPro" id="IPR006224">
    <property type="entry name" value="PsdUridine_synth_RluA-like_CS"/>
</dbReference>
<keyword evidence="3" id="KW-0819">tRNA processing</keyword>
<evidence type="ECO:0000256" key="5">
    <source>
        <dbReference type="ARBA" id="ARBA00036184"/>
    </source>
</evidence>